<feature type="transmembrane region" description="Helical" evidence="6">
    <location>
        <begin position="254"/>
        <end position="273"/>
    </location>
</feature>
<organism evidence="7 8">
    <name type="scientific">Cordylochernes scorpioides</name>
    <dbReference type="NCBI Taxonomy" id="51811"/>
    <lineage>
        <taxon>Eukaryota</taxon>
        <taxon>Metazoa</taxon>
        <taxon>Ecdysozoa</taxon>
        <taxon>Arthropoda</taxon>
        <taxon>Chelicerata</taxon>
        <taxon>Arachnida</taxon>
        <taxon>Pseudoscorpiones</taxon>
        <taxon>Cheliferoidea</taxon>
        <taxon>Chernetidae</taxon>
        <taxon>Cordylochernes</taxon>
    </lineage>
</organism>
<dbReference type="EMBL" id="CP092881">
    <property type="protein sequence ID" value="UYV80705.1"/>
    <property type="molecule type" value="Genomic_DNA"/>
</dbReference>
<evidence type="ECO:0000256" key="3">
    <source>
        <dbReference type="ARBA" id="ARBA00022692"/>
    </source>
</evidence>
<gene>
    <name evidence="7" type="ORF">LAZ67_19001450</name>
</gene>
<comment type="subcellular location">
    <subcellularLocation>
        <location evidence="1">Membrane</location>
        <topology evidence="1">Multi-pass membrane protein</topology>
    </subcellularLocation>
</comment>
<reference evidence="7 8" key="1">
    <citation type="submission" date="2022-01" db="EMBL/GenBank/DDBJ databases">
        <title>A chromosomal length assembly of Cordylochernes scorpioides.</title>
        <authorList>
            <person name="Zeh D."/>
            <person name="Zeh J."/>
        </authorList>
    </citation>
    <scope>NUCLEOTIDE SEQUENCE [LARGE SCALE GENOMIC DNA]</scope>
    <source>
        <strain evidence="7">IN4F17</strain>
        <tissue evidence="7">Whole Body</tissue>
    </source>
</reference>
<keyword evidence="5 6" id="KW-0472">Membrane</keyword>
<evidence type="ECO:0008006" key="9">
    <source>
        <dbReference type="Google" id="ProtNLM"/>
    </source>
</evidence>
<evidence type="ECO:0000256" key="1">
    <source>
        <dbReference type="ARBA" id="ARBA00004141"/>
    </source>
</evidence>
<sequence length="348" mass="37942">MFARSPSETKKCVSTGILVTATKTASNEYSYNTVVVVLLTECVKLVASAVLYLREKSVSALVTEVSASLKVLLLYFVPSFLYCIYNNLAFVNLQHFDPTTYYLLLQFRVVVTGVIFQVRHSPESLDIVFSKQLTRRQWGCLLLLTLGCLVKQLDVSGASSQVSLAALITPSLLLLLVQIRTTSEVYFQVFCSCFAGVYNEYLLKDAGSQVHIMLQNLYMYVDSIACNLGLLVLTGQGISAFSASSLAAVVTKPLVLAIVVNNAACGIITSFFLRTLNSILKSFASALELVFTALLCWIIFGIPVNLFTFAAVAIVSLATVLYSQSPVVNKVRTSSIKDLDLPLISAKS</sequence>
<dbReference type="InterPro" id="IPR007271">
    <property type="entry name" value="Nuc_sug_transpt"/>
</dbReference>
<dbReference type="Pfam" id="PF04142">
    <property type="entry name" value="Nuc_sug_transp"/>
    <property type="match status" value="1"/>
</dbReference>
<feature type="transmembrane region" description="Helical" evidence="6">
    <location>
        <begin position="33"/>
        <end position="53"/>
    </location>
</feature>
<keyword evidence="3 6" id="KW-0812">Transmembrane</keyword>
<dbReference type="Proteomes" id="UP001235939">
    <property type="component" value="Chromosome 19"/>
</dbReference>
<proteinExistence type="predicted"/>
<evidence type="ECO:0000256" key="5">
    <source>
        <dbReference type="ARBA" id="ARBA00023136"/>
    </source>
</evidence>
<evidence type="ECO:0000256" key="2">
    <source>
        <dbReference type="ARBA" id="ARBA00022597"/>
    </source>
</evidence>
<keyword evidence="8" id="KW-1185">Reference proteome</keyword>
<feature type="transmembrane region" description="Helical" evidence="6">
    <location>
        <begin position="224"/>
        <end position="248"/>
    </location>
</feature>
<evidence type="ECO:0000256" key="4">
    <source>
        <dbReference type="ARBA" id="ARBA00022989"/>
    </source>
</evidence>
<feature type="transmembrane region" description="Helical" evidence="6">
    <location>
        <begin position="73"/>
        <end position="93"/>
    </location>
</feature>
<protein>
    <recommendedName>
        <fullName evidence="9">CMP-sialic acid transporter</fullName>
    </recommendedName>
</protein>
<name>A0ABY6LLX6_9ARAC</name>
<feature type="transmembrane region" description="Helical" evidence="6">
    <location>
        <begin position="280"/>
        <end position="300"/>
    </location>
</feature>
<dbReference type="PANTHER" id="PTHR10231">
    <property type="entry name" value="NUCLEOTIDE-SUGAR TRANSMEMBRANE TRANSPORTER"/>
    <property type="match status" value="1"/>
</dbReference>
<keyword evidence="2" id="KW-0762">Sugar transport</keyword>
<accession>A0ABY6LLX6</accession>
<evidence type="ECO:0000313" key="8">
    <source>
        <dbReference type="Proteomes" id="UP001235939"/>
    </source>
</evidence>
<feature type="transmembrane region" description="Helical" evidence="6">
    <location>
        <begin position="306"/>
        <end position="323"/>
    </location>
</feature>
<evidence type="ECO:0000313" key="7">
    <source>
        <dbReference type="EMBL" id="UYV80705.1"/>
    </source>
</evidence>
<evidence type="ECO:0000256" key="6">
    <source>
        <dbReference type="SAM" id="Phobius"/>
    </source>
</evidence>
<keyword evidence="2" id="KW-0813">Transport</keyword>
<keyword evidence="4 6" id="KW-1133">Transmembrane helix</keyword>